<gene>
    <name evidence="2" type="ORF">RM812_07670</name>
</gene>
<proteinExistence type="predicted"/>
<reference evidence="2" key="1">
    <citation type="submission" date="2024-05" db="EMBL/GenBank/DDBJ databases">
        <title>30 novel species of actinomycetes from the DSMZ collection.</title>
        <authorList>
            <person name="Nouioui I."/>
        </authorList>
    </citation>
    <scope>NUCLEOTIDE SEQUENCE</scope>
    <source>
        <strain evidence="2">DSM 40712</strain>
    </source>
</reference>
<accession>A0ABU3AIU5</accession>
<evidence type="ECO:0000259" key="1">
    <source>
        <dbReference type="PROSITE" id="PS50254"/>
    </source>
</evidence>
<dbReference type="RefSeq" id="WP_311571858.1">
    <property type="nucleotide sequence ID" value="NZ_JAVRFH010000006.1"/>
</dbReference>
<dbReference type="Proteomes" id="UP001180724">
    <property type="component" value="Unassembled WGS sequence"/>
</dbReference>
<comment type="caution">
    <text evidence="2">The sequence shown here is derived from an EMBL/GenBank/DDBJ whole genome shotgun (WGS) entry which is preliminary data.</text>
</comment>
<evidence type="ECO:0000313" key="3">
    <source>
        <dbReference type="Proteomes" id="UP001180724"/>
    </source>
</evidence>
<dbReference type="Pfam" id="PF22768">
    <property type="entry name" value="SPP1_Dit"/>
    <property type="match status" value="1"/>
</dbReference>
<dbReference type="EMBL" id="JAVRFH010000006">
    <property type="protein sequence ID" value="MDT0610104.1"/>
    <property type="molecule type" value="Genomic_DNA"/>
</dbReference>
<dbReference type="InterPro" id="IPR054738">
    <property type="entry name" value="Siphovirus-type_tail_C"/>
</dbReference>
<sequence length="314" mass="33570">MAENTTPPAPETAPGSLITRDGQIQWAGLLMGPGTPYEIDRTGITGWDDLPVLDTGDIVRPDQHGAWPGARWAQPRLVGASVWLLPRTTGQALGVVAAFRAATGADGGEQWLAVRLHGETLAVRARVSRRVVPQDRSFVVHGASRASLQWTATDPRRFGAVLRETKTSLPVAEPGLDWPEEPGTTAAGLRWPLEWGGTGTAGTCTAVNEGGAAAHPVIEFRGPVRQPTLTRLGDGRRLQYDIVLGPQDVLTVDTESGTVLLNGTASRLYTATPASAPEQLFHLPPGSTELAFRAADTTPDPRASVTLRWRDAHW</sequence>
<protein>
    <submittedName>
        <fullName evidence="2">Phage tail family protein</fullName>
    </submittedName>
</protein>
<name>A0ABU3AIU5_9ACTN</name>
<dbReference type="InterPro" id="IPR011539">
    <property type="entry name" value="RHD_DNA_bind_dom"/>
</dbReference>
<dbReference type="Gene3D" id="2.60.120.860">
    <property type="match status" value="1"/>
</dbReference>
<evidence type="ECO:0000313" key="2">
    <source>
        <dbReference type="EMBL" id="MDT0610104.1"/>
    </source>
</evidence>
<keyword evidence="3" id="KW-1185">Reference proteome</keyword>
<dbReference type="PROSITE" id="PS50254">
    <property type="entry name" value="REL_2"/>
    <property type="match status" value="1"/>
</dbReference>
<organism evidence="2 3">
    <name type="scientific">Streptomyces lancefieldiae</name>
    <dbReference type="NCBI Taxonomy" id="3075520"/>
    <lineage>
        <taxon>Bacteria</taxon>
        <taxon>Bacillati</taxon>
        <taxon>Actinomycetota</taxon>
        <taxon>Actinomycetes</taxon>
        <taxon>Kitasatosporales</taxon>
        <taxon>Streptomycetaceae</taxon>
        <taxon>Streptomyces</taxon>
    </lineage>
</organism>
<feature type="domain" description="RHD" evidence="1">
    <location>
        <begin position="171"/>
        <end position="222"/>
    </location>
</feature>